<protein>
    <submittedName>
        <fullName evidence="4">3-hydroxybutyryl-CoA dehydratase</fullName>
    </submittedName>
</protein>
<reference evidence="4" key="1">
    <citation type="submission" date="2013-08" db="EMBL/GenBank/DDBJ databases">
        <authorList>
            <person name="Mendez C."/>
            <person name="Richter M."/>
            <person name="Ferrer M."/>
            <person name="Sanchez J."/>
        </authorList>
    </citation>
    <scope>NUCLEOTIDE SEQUENCE</scope>
</reference>
<organism evidence="4">
    <name type="scientific">mine drainage metagenome</name>
    <dbReference type="NCBI Taxonomy" id="410659"/>
    <lineage>
        <taxon>unclassified sequences</taxon>
        <taxon>metagenomes</taxon>
        <taxon>ecological metagenomes</taxon>
    </lineage>
</organism>
<evidence type="ECO:0000313" key="4">
    <source>
        <dbReference type="EMBL" id="EQD26908.1"/>
    </source>
</evidence>
<dbReference type="AlphaFoldDB" id="T0Y1M1"/>
<dbReference type="EMBL" id="AUZY01013028">
    <property type="protein sequence ID" value="EQD26908.1"/>
    <property type="molecule type" value="Genomic_DNA"/>
</dbReference>
<feature type="region of interest" description="Disordered" evidence="3">
    <location>
        <begin position="179"/>
        <end position="232"/>
    </location>
</feature>
<dbReference type="PROSITE" id="PS00166">
    <property type="entry name" value="ENOYL_COA_HYDRATASE"/>
    <property type="match status" value="1"/>
</dbReference>
<dbReference type="Pfam" id="PF00378">
    <property type="entry name" value="ECH_1"/>
    <property type="match status" value="1"/>
</dbReference>
<dbReference type="GO" id="GO:0006635">
    <property type="term" value="P:fatty acid beta-oxidation"/>
    <property type="evidence" value="ECO:0007669"/>
    <property type="project" value="TreeGrafter"/>
</dbReference>
<evidence type="ECO:0000256" key="1">
    <source>
        <dbReference type="ARBA" id="ARBA00005254"/>
    </source>
</evidence>
<name>T0Y1M1_9ZZZZ</name>
<dbReference type="FunFam" id="3.90.226.10:FF:000009">
    <property type="entry name" value="Carnitinyl-CoA dehydratase"/>
    <property type="match status" value="1"/>
</dbReference>
<feature type="compositionally biased region" description="Polar residues" evidence="3">
    <location>
        <begin position="208"/>
        <end position="222"/>
    </location>
</feature>
<dbReference type="InterPro" id="IPR018376">
    <property type="entry name" value="Enoyl-CoA_hyd/isom_CS"/>
</dbReference>
<proteinExistence type="inferred from homology"/>
<dbReference type="SUPFAM" id="SSF52096">
    <property type="entry name" value="ClpP/crotonase"/>
    <property type="match status" value="1"/>
</dbReference>
<comment type="caution">
    <text evidence="4">The sequence shown here is derived from an EMBL/GenBank/DDBJ whole genome shotgun (WGS) entry which is preliminary data.</text>
</comment>
<reference evidence="4" key="2">
    <citation type="journal article" date="2014" name="ISME J.">
        <title>Microbial stratification in low pH oxic and suboxic macroscopic growths along an acid mine drainage.</title>
        <authorList>
            <person name="Mendez-Garcia C."/>
            <person name="Mesa V."/>
            <person name="Sprenger R.R."/>
            <person name="Richter M."/>
            <person name="Diez M.S."/>
            <person name="Solano J."/>
            <person name="Bargiela R."/>
            <person name="Golyshina O.V."/>
            <person name="Manteca A."/>
            <person name="Ramos J.L."/>
            <person name="Gallego J.R."/>
            <person name="Llorente I."/>
            <person name="Martins Dos Santos V.A."/>
            <person name="Jensen O.N."/>
            <person name="Pelaez A.I."/>
            <person name="Sanchez J."/>
            <person name="Ferrer M."/>
        </authorList>
    </citation>
    <scope>NUCLEOTIDE SEQUENCE</scope>
</reference>
<gene>
    <name evidence="4" type="ORF">B1B_19397</name>
</gene>
<dbReference type="InterPro" id="IPR029045">
    <property type="entry name" value="ClpP/crotonase-like_dom_sf"/>
</dbReference>
<evidence type="ECO:0000256" key="3">
    <source>
        <dbReference type="SAM" id="MobiDB-lite"/>
    </source>
</evidence>
<dbReference type="Gene3D" id="3.90.226.10">
    <property type="entry name" value="2-enoyl-CoA Hydratase, Chain A, domain 1"/>
    <property type="match status" value="1"/>
</dbReference>
<dbReference type="InterPro" id="IPR001753">
    <property type="entry name" value="Enoyl-CoA_hydra/iso"/>
</dbReference>
<accession>T0Y1M1</accession>
<comment type="similarity">
    <text evidence="1">Belongs to the enoyl-CoA hydratase/isomerase family.</text>
</comment>
<feature type="compositionally biased region" description="Low complexity" evidence="3">
    <location>
        <begin position="188"/>
        <end position="200"/>
    </location>
</feature>
<dbReference type="PANTHER" id="PTHR11941">
    <property type="entry name" value="ENOYL-COA HYDRATASE-RELATED"/>
    <property type="match status" value="1"/>
</dbReference>
<keyword evidence="2" id="KW-0456">Lyase</keyword>
<dbReference type="CDD" id="cd06558">
    <property type="entry name" value="crotonase-like"/>
    <property type="match status" value="1"/>
</dbReference>
<sequence>MTIDHPPVNVLGREVLDALVYRLDEAEADPEVRAVVLASASDRAFAAGANIREMAPMGPAEAHDHGERGQGTTLRIERLPLPVIAAVNGVCLGGGCEIALACDFIIASDDASFGQPEINLGVMPGWGGTRRLPRRIGPAAARRWIMTGRSVSAKEAHAQGLVDQIVPRTDLLSTALALAGNSRKSPRSRSPQRNSPSSARSTRESRRVSPTSSTFGRTSSGPPTRRPACRPS</sequence>
<dbReference type="GO" id="GO:0016829">
    <property type="term" value="F:lyase activity"/>
    <property type="evidence" value="ECO:0007669"/>
    <property type="project" value="UniProtKB-KW"/>
</dbReference>
<evidence type="ECO:0000256" key="2">
    <source>
        <dbReference type="ARBA" id="ARBA00023239"/>
    </source>
</evidence>
<dbReference type="PANTHER" id="PTHR11941:SF54">
    <property type="entry name" value="ENOYL-COA HYDRATASE, MITOCHONDRIAL"/>
    <property type="match status" value="1"/>
</dbReference>